<dbReference type="Pfam" id="PF13843">
    <property type="entry name" value="DDE_Tnp_1_7"/>
    <property type="match status" value="1"/>
</dbReference>
<dbReference type="GO" id="GO:0043565">
    <property type="term" value="F:sequence-specific DNA binding"/>
    <property type="evidence" value="ECO:0007669"/>
    <property type="project" value="TreeGrafter"/>
</dbReference>
<dbReference type="Proteomes" id="UP000691718">
    <property type="component" value="Unassembled WGS sequence"/>
</dbReference>
<evidence type="ECO:0000313" key="2">
    <source>
        <dbReference type="EMBL" id="CAG4973163.1"/>
    </source>
</evidence>
<protein>
    <submittedName>
        <fullName evidence="2">(apollo) hypothetical protein</fullName>
    </submittedName>
</protein>
<reference evidence="2" key="1">
    <citation type="submission" date="2021-04" db="EMBL/GenBank/DDBJ databases">
        <authorList>
            <person name="Tunstrom K."/>
        </authorList>
    </citation>
    <scope>NUCLEOTIDE SEQUENCE</scope>
</reference>
<feature type="domain" description="PiggyBac transposable element-derived protein" evidence="1">
    <location>
        <begin position="45"/>
        <end position="113"/>
    </location>
</feature>
<dbReference type="OrthoDB" id="10057240at2759"/>
<evidence type="ECO:0000313" key="3">
    <source>
        <dbReference type="Proteomes" id="UP000691718"/>
    </source>
</evidence>
<dbReference type="EMBL" id="CAJQZP010000631">
    <property type="protein sequence ID" value="CAG4973163.1"/>
    <property type="molecule type" value="Genomic_DNA"/>
</dbReference>
<proteinExistence type="predicted"/>
<organism evidence="2 3">
    <name type="scientific">Parnassius apollo</name>
    <name type="common">Apollo butterfly</name>
    <name type="synonym">Papilio apollo</name>
    <dbReference type="NCBI Taxonomy" id="110799"/>
    <lineage>
        <taxon>Eukaryota</taxon>
        <taxon>Metazoa</taxon>
        <taxon>Ecdysozoa</taxon>
        <taxon>Arthropoda</taxon>
        <taxon>Hexapoda</taxon>
        <taxon>Insecta</taxon>
        <taxon>Pterygota</taxon>
        <taxon>Neoptera</taxon>
        <taxon>Endopterygota</taxon>
        <taxon>Lepidoptera</taxon>
        <taxon>Glossata</taxon>
        <taxon>Ditrysia</taxon>
        <taxon>Papilionoidea</taxon>
        <taxon>Papilionidae</taxon>
        <taxon>Parnassiinae</taxon>
        <taxon>Parnassini</taxon>
        <taxon>Parnassius</taxon>
        <taxon>Parnassius</taxon>
    </lineage>
</organism>
<dbReference type="AlphaFoldDB" id="A0A8S3WPI0"/>
<dbReference type="PANTHER" id="PTHR47055">
    <property type="entry name" value="DDE_TNP_1_7 DOMAIN-CONTAINING PROTEIN"/>
    <property type="match status" value="1"/>
</dbReference>
<gene>
    <name evidence="2" type="ORF">PAPOLLO_LOCUS8709</name>
</gene>
<accession>A0A8S3WPI0</accession>
<keyword evidence="3" id="KW-1185">Reference proteome</keyword>
<dbReference type="PANTHER" id="PTHR47055:SF3">
    <property type="entry name" value="PHORBOL-ESTER_DAG-TYPE DOMAIN-CONTAINING PROTEIN"/>
    <property type="match status" value="1"/>
</dbReference>
<comment type="caution">
    <text evidence="2">The sequence shown here is derived from an EMBL/GenBank/DDBJ whole genome shotgun (WGS) entry which is preliminary data.</text>
</comment>
<sequence length="113" mass="13027">MDPVQKKYKKALKVSEIVDYLQDIEDSIDEELNDIEIAILPDEIDNTDKAFKICPLIEKANESFRKFGIFESNLAIDEMIVKYFGHHGIKHFIKGKPVRFGYKLWALCGVSGY</sequence>
<dbReference type="InterPro" id="IPR052638">
    <property type="entry name" value="PiggyBac_TE-derived"/>
</dbReference>
<dbReference type="InterPro" id="IPR029526">
    <property type="entry name" value="PGBD"/>
</dbReference>
<name>A0A8S3WPI0_PARAO</name>
<evidence type="ECO:0000259" key="1">
    <source>
        <dbReference type="Pfam" id="PF13843"/>
    </source>
</evidence>